<evidence type="ECO:0008006" key="4">
    <source>
        <dbReference type="Google" id="ProtNLM"/>
    </source>
</evidence>
<organism evidence="2 3">
    <name type="scientific">Thermostichus vulcanus str. 'Rupite'</name>
    <dbReference type="NCBI Taxonomy" id="2813851"/>
    <lineage>
        <taxon>Bacteria</taxon>
        <taxon>Bacillati</taxon>
        <taxon>Cyanobacteriota</taxon>
        <taxon>Cyanophyceae</taxon>
        <taxon>Thermostichales</taxon>
        <taxon>Thermostichaceae</taxon>
        <taxon>Thermostichus</taxon>
    </lineage>
</organism>
<keyword evidence="1" id="KW-0812">Transmembrane</keyword>
<protein>
    <recommendedName>
        <fullName evidence="4">ATP synthase protein I</fullName>
    </recommendedName>
</protein>
<proteinExistence type="predicted"/>
<evidence type="ECO:0000256" key="1">
    <source>
        <dbReference type="SAM" id="Phobius"/>
    </source>
</evidence>
<name>A0ABT0CBX9_THEVL</name>
<feature type="transmembrane region" description="Helical" evidence="1">
    <location>
        <begin position="40"/>
        <end position="57"/>
    </location>
</feature>
<reference evidence="2" key="1">
    <citation type="submission" date="2021-02" db="EMBL/GenBank/DDBJ databases">
        <title>The CRISPR/cas machinery reduction and long-range gene transfer in the hot spring cyanobacterium Synechococcus.</title>
        <authorList>
            <person name="Dvorak P."/>
            <person name="Jahodarova E."/>
            <person name="Hasler P."/>
            <person name="Poulickova A."/>
        </authorList>
    </citation>
    <scope>NUCLEOTIDE SEQUENCE</scope>
    <source>
        <strain evidence="2">Rupite</strain>
    </source>
</reference>
<feature type="transmembrane region" description="Helical" evidence="1">
    <location>
        <begin position="69"/>
        <end position="88"/>
    </location>
</feature>
<evidence type="ECO:0000313" key="2">
    <source>
        <dbReference type="EMBL" id="MCJ2543270.1"/>
    </source>
</evidence>
<accession>A0ABT0CBX9</accession>
<sequence>MDSGKGSYAQLQLWLVGVTLAVSLAIAICVAFVYSVAVAANYLLGALVGLVYLRMLSRGVAELGKSRNRLGVTRLALFVGLIVLATQVESLQVLPIFLGFMTYKVTLLIHIVQTLTRSSSSA</sequence>
<feature type="transmembrane region" description="Helical" evidence="1">
    <location>
        <begin position="12"/>
        <end position="34"/>
    </location>
</feature>
<dbReference type="EMBL" id="JAFIRA010000024">
    <property type="protein sequence ID" value="MCJ2543270.1"/>
    <property type="molecule type" value="Genomic_DNA"/>
</dbReference>
<keyword evidence="3" id="KW-1185">Reference proteome</keyword>
<dbReference type="Proteomes" id="UP000830835">
    <property type="component" value="Unassembled WGS sequence"/>
</dbReference>
<comment type="caution">
    <text evidence="2">The sequence shown here is derived from an EMBL/GenBank/DDBJ whole genome shotgun (WGS) entry which is preliminary data.</text>
</comment>
<keyword evidence="1" id="KW-0472">Membrane</keyword>
<evidence type="ECO:0000313" key="3">
    <source>
        <dbReference type="Proteomes" id="UP000830835"/>
    </source>
</evidence>
<gene>
    <name evidence="2" type="ORF">JX360_10175</name>
</gene>
<feature type="transmembrane region" description="Helical" evidence="1">
    <location>
        <begin position="94"/>
        <end position="112"/>
    </location>
</feature>
<keyword evidence="1" id="KW-1133">Transmembrane helix</keyword>